<feature type="binding site" evidence="7">
    <location>
        <position position="141"/>
    </location>
    <ligand>
        <name>NADP(+)</name>
        <dbReference type="ChEBI" id="CHEBI:58349"/>
    </ligand>
</feature>
<evidence type="ECO:0000256" key="5">
    <source>
        <dbReference type="ARBA" id="ARBA00023002"/>
    </source>
</evidence>
<evidence type="ECO:0000256" key="2">
    <source>
        <dbReference type="ARBA" id="ARBA00009975"/>
    </source>
</evidence>
<accession>U4KT92</accession>
<reference evidence="10 11" key="1">
    <citation type="journal article" date="2013" name="J. Mol. Microbiol. Biotechnol.">
        <title>Analysis of the Complete Genomes of Acholeplasma brassicae , A. palmae and A. laidlawii and Their Comparison to the Obligate Parasites from ' Candidatus Phytoplasma'.</title>
        <authorList>
            <person name="Kube M."/>
            <person name="Siewert C."/>
            <person name="Migdoll A.M."/>
            <person name="Duduk B."/>
            <person name="Holz S."/>
            <person name="Rabus R."/>
            <person name="Seemuller E."/>
            <person name="Mitrovic J."/>
            <person name="Muller I."/>
            <person name="Buttner C."/>
            <person name="Reinhardt R."/>
        </authorList>
    </citation>
    <scope>NUCLEOTIDE SEQUENCE [LARGE SCALE GENOMIC DNA]</scope>
    <source>
        <strain evidence="11">0502</strain>
    </source>
</reference>
<organism evidence="10 11">
    <name type="scientific">Acholeplasma brassicae</name>
    <dbReference type="NCBI Taxonomy" id="61635"/>
    <lineage>
        <taxon>Bacteria</taxon>
        <taxon>Bacillati</taxon>
        <taxon>Mycoplasmatota</taxon>
        <taxon>Mollicutes</taxon>
        <taxon>Acholeplasmatales</taxon>
        <taxon>Acholeplasmataceae</taxon>
        <taxon>Acholeplasma</taxon>
    </lineage>
</organism>
<keyword evidence="3 7" id="KW-0313">Glucose metabolism</keyword>
<comment type="caution">
    <text evidence="7">Lacks conserved residue(s) required for the propagation of feature annotation.</text>
</comment>
<dbReference type="PIRSF" id="PIRSF000110">
    <property type="entry name" value="G6PD"/>
    <property type="match status" value="1"/>
</dbReference>
<keyword evidence="11" id="KW-1185">Reference proteome</keyword>
<evidence type="ECO:0000313" key="11">
    <source>
        <dbReference type="Proteomes" id="UP000032737"/>
    </source>
</evidence>
<dbReference type="RefSeq" id="WP_030005144.1">
    <property type="nucleotide sequence ID" value="NC_022549.1"/>
</dbReference>
<feature type="active site" description="Proton acceptor" evidence="7">
    <location>
        <position position="233"/>
    </location>
</feature>
<comment type="similarity">
    <text evidence="2 7">Belongs to the glucose-6-phosphate dehydrogenase family.</text>
</comment>
<dbReference type="HAMAP" id="MF_00966">
    <property type="entry name" value="G6PD"/>
    <property type="match status" value="1"/>
</dbReference>
<dbReference type="Pfam" id="PF02781">
    <property type="entry name" value="G6PD_C"/>
    <property type="match status" value="1"/>
</dbReference>
<feature type="binding site" evidence="7">
    <location>
        <position position="45"/>
    </location>
    <ligand>
        <name>NADP(+)</name>
        <dbReference type="ChEBI" id="CHEBI:58349"/>
    </ligand>
</feature>
<evidence type="ECO:0000256" key="3">
    <source>
        <dbReference type="ARBA" id="ARBA00022526"/>
    </source>
</evidence>
<dbReference type="NCBIfam" id="TIGR00871">
    <property type="entry name" value="zwf"/>
    <property type="match status" value="1"/>
</dbReference>
<evidence type="ECO:0000256" key="6">
    <source>
        <dbReference type="ARBA" id="ARBA00023277"/>
    </source>
</evidence>
<dbReference type="AlphaFoldDB" id="U4KT92"/>
<feature type="binding site" evidence="7">
    <location>
        <position position="323"/>
    </location>
    <ligand>
        <name>substrate</name>
    </ligand>
</feature>
<comment type="pathway">
    <text evidence="1 7">Carbohydrate degradation; pentose phosphate pathway; D-ribulose 5-phosphate from D-glucose 6-phosphate (oxidative stage): step 1/3.</text>
</comment>
<dbReference type="PRINTS" id="PR00079">
    <property type="entry name" value="G6PDHDRGNASE"/>
</dbReference>
<dbReference type="PANTHER" id="PTHR23429:SF0">
    <property type="entry name" value="GLUCOSE-6-PHOSPHATE 1-DEHYDROGENASE"/>
    <property type="match status" value="1"/>
</dbReference>
<dbReference type="EC" id="1.1.1.49" evidence="7"/>
<gene>
    <name evidence="7 10" type="primary">zwf</name>
    <name evidence="10" type="ORF">BN85312630</name>
</gene>
<feature type="binding site" evidence="7">
    <location>
        <position position="209"/>
    </location>
    <ligand>
        <name>substrate</name>
    </ligand>
</feature>
<evidence type="ECO:0000256" key="1">
    <source>
        <dbReference type="ARBA" id="ARBA00004937"/>
    </source>
</evidence>
<dbReference type="HOGENOM" id="CLU_013524_5_0_14"/>
<dbReference type="GO" id="GO:0050661">
    <property type="term" value="F:NADP binding"/>
    <property type="evidence" value="ECO:0007669"/>
    <property type="project" value="UniProtKB-UniRule"/>
</dbReference>
<dbReference type="GO" id="GO:0006006">
    <property type="term" value="P:glucose metabolic process"/>
    <property type="evidence" value="ECO:0007669"/>
    <property type="project" value="UniProtKB-KW"/>
</dbReference>
<dbReference type="PROSITE" id="PS00069">
    <property type="entry name" value="G6P_DEHYDROGENASE"/>
    <property type="match status" value="1"/>
</dbReference>
<dbReference type="InterPro" id="IPR001282">
    <property type="entry name" value="G6P_DH"/>
</dbReference>
<evidence type="ECO:0000256" key="7">
    <source>
        <dbReference type="HAMAP-Rule" id="MF_00966"/>
    </source>
</evidence>
<dbReference type="SUPFAM" id="SSF55347">
    <property type="entry name" value="Glyceraldehyde-3-phosphate dehydrogenase-like, C-terminal domain"/>
    <property type="match status" value="1"/>
</dbReference>
<dbReference type="Gene3D" id="3.40.50.720">
    <property type="entry name" value="NAD(P)-binding Rossmann-like Domain"/>
    <property type="match status" value="1"/>
</dbReference>
<dbReference type="UniPathway" id="UPA00115">
    <property type="reaction ID" value="UER00408"/>
</dbReference>
<dbReference type="GO" id="GO:0005829">
    <property type="term" value="C:cytosol"/>
    <property type="evidence" value="ECO:0007669"/>
    <property type="project" value="TreeGrafter"/>
</dbReference>
<dbReference type="STRING" id="61635.BN85312630"/>
<dbReference type="OrthoDB" id="9802739at2"/>
<dbReference type="EMBL" id="FO681348">
    <property type="protein sequence ID" value="CCV66284.1"/>
    <property type="molecule type" value="Genomic_DNA"/>
</dbReference>
<dbReference type="Proteomes" id="UP000032737">
    <property type="component" value="Chromosome"/>
</dbReference>
<feature type="binding site" evidence="7">
    <location>
        <position position="171"/>
    </location>
    <ligand>
        <name>substrate</name>
    </ligand>
</feature>
<feature type="binding site" evidence="7">
    <location>
        <position position="175"/>
    </location>
    <ligand>
        <name>substrate</name>
    </ligand>
</feature>
<evidence type="ECO:0000259" key="9">
    <source>
        <dbReference type="Pfam" id="PF02781"/>
    </source>
</evidence>
<dbReference type="InterPro" id="IPR036291">
    <property type="entry name" value="NAD(P)-bd_dom_sf"/>
</dbReference>
<dbReference type="Pfam" id="PF00479">
    <property type="entry name" value="G6PD_N"/>
    <property type="match status" value="1"/>
</dbReference>
<proteinExistence type="inferred from homology"/>
<feature type="binding site" evidence="7">
    <location>
        <position position="228"/>
    </location>
    <ligand>
        <name>substrate</name>
    </ligand>
</feature>
<feature type="domain" description="Glucose-6-phosphate dehydrogenase NAD-binding" evidence="8">
    <location>
        <begin position="9"/>
        <end position="180"/>
    </location>
</feature>
<dbReference type="InterPro" id="IPR019796">
    <property type="entry name" value="G6P_DH_AS"/>
</dbReference>
<dbReference type="SUPFAM" id="SSF51735">
    <property type="entry name" value="NAD(P)-binding Rossmann-fold domains"/>
    <property type="match status" value="1"/>
</dbReference>
<keyword evidence="5 7" id="KW-0560">Oxidoreductase</keyword>
<comment type="catalytic activity">
    <reaction evidence="7">
        <text>D-glucose 6-phosphate + NADP(+) = 6-phospho-D-glucono-1,5-lactone + NADPH + H(+)</text>
        <dbReference type="Rhea" id="RHEA:15841"/>
        <dbReference type="ChEBI" id="CHEBI:15378"/>
        <dbReference type="ChEBI" id="CHEBI:57783"/>
        <dbReference type="ChEBI" id="CHEBI:57955"/>
        <dbReference type="ChEBI" id="CHEBI:58349"/>
        <dbReference type="ChEBI" id="CHEBI:61548"/>
        <dbReference type="EC" id="1.1.1.49"/>
    </reaction>
</comment>
<sequence length="458" mass="53419">MKQKLIITIFGATGDLTARKLLPALTKLNKDRLIEEQTKIICIGRRDYDHASYLDSVRKIYPDNQDLDRIKPNIIYFNMSIEKQTDYFKLKELIDDESFEDTRKIYYLAVGPDLLEVISKNINASHLIEKKDINSSIVFEKPFGQDLESAKAINELLWGYFDEKQIYRIDHYLGKEMIQNILTVRFANKIFEDSWHNNSIKSIKYIVKETDGILNRGGYYDTSGALKDMVQSHLLQMLALVSMDVPKSYQSDDLKEEKVNVLKRIRYDKESLIMGQYEGYLNEKNVNKESKTETFVFLKAFVDTPRFKGVPMYLLTGKKLDIKESVIIVEFEETAEQHKWHFPLKTNKLYIKIAPQDGISLALNSKVPGLSDDVESVELEYCIACNSVGNMPEAYEKLLLDITKYHKRLFTRWDEIEYSWQLVDEIKQDFVASSKSLVTYKNFDELKKLIKEKTNEVF</sequence>
<evidence type="ECO:0000313" key="10">
    <source>
        <dbReference type="EMBL" id="CCV66284.1"/>
    </source>
</evidence>
<dbReference type="InterPro" id="IPR022675">
    <property type="entry name" value="G6P_DH_C"/>
</dbReference>
<name>U4KT92_9MOLU</name>
<dbReference type="KEGG" id="abra:BN85312630"/>
<comment type="function">
    <text evidence="7">Catalyzes the oxidation of glucose 6-phosphate to 6-phosphogluconolactone.</text>
</comment>
<dbReference type="GO" id="GO:0009051">
    <property type="term" value="P:pentose-phosphate shunt, oxidative branch"/>
    <property type="evidence" value="ECO:0007669"/>
    <property type="project" value="TreeGrafter"/>
</dbReference>
<feature type="domain" description="Glucose-6-phosphate dehydrogenase C-terminal" evidence="9">
    <location>
        <begin position="183"/>
        <end position="441"/>
    </location>
</feature>
<dbReference type="PANTHER" id="PTHR23429">
    <property type="entry name" value="GLUCOSE-6-PHOSPHATE 1-DEHYDROGENASE G6PD"/>
    <property type="match status" value="1"/>
</dbReference>
<dbReference type="GO" id="GO:0004345">
    <property type="term" value="F:glucose-6-phosphate dehydrogenase activity"/>
    <property type="evidence" value="ECO:0007669"/>
    <property type="project" value="UniProtKB-UniRule"/>
</dbReference>
<dbReference type="InterPro" id="IPR022674">
    <property type="entry name" value="G6P_DH_NAD-bd"/>
</dbReference>
<keyword evidence="4 7" id="KW-0521">NADP</keyword>
<protein>
    <recommendedName>
        <fullName evidence="7">Glucose-6-phosphate 1-dehydrogenase</fullName>
        <shortName evidence="7">G6PD</shortName>
        <ecNumber evidence="7">1.1.1.49</ecNumber>
    </recommendedName>
</protein>
<keyword evidence="6 7" id="KW-0119">Carbohydrate metabolism</keyword>
<dbReference type="Gene3D" id="3.30.360.10">
    <property type="entry name" value="Dihydrodipicolinate Reductase, domain 2"/>
    <property type="match status" value="1"/>
</dbReference>
<evidence type="ECO:0000259" key="8">
    <source>
        <dbReference type="Pfam" id="PF00479"/>
    </source>
</evidence>
<feature type="binding site" evidence="7">
    <location>
        <position position="318"/>
    </location>
    <ligand>
        <name>substrate</name>
    </ligand>
</feature>
<evidence type="ECO:0000256" key="4">
    <source>
        <dbReference type="ARBA" id="ARBA00022857"/>
    </source>
</evidence>